<dbReference type="PANTHER" id="PTHR42748:SF28">
    <property type="entry name" value="NMRA-LIKE DOMAIN-CONTAINING PROTEIN"/>
    <property type="match status" value="1"/>
</dbReference>
<protein>
    <recommendedName>
        <fullName evidence="3">NmrA-like domain-containing protein</fullName>
    </recommendedName>
</protein>
<evidence type="ECO:0000256" key="1">
    <source>
        <dbReference type="ARBA" id="ARBA00006328"/>
    </source>
</evidence>
<evidence type="ECO:0000313" key="4">
    <source>
        <dbReference type="EMBL" id="KAK5048618.1"/>
    </source>
</evidence>
<proteinExistence type="inferred from homology"/>
<dbReference type="Gene3D" id="3.90.25.10">
    <property type="entry name" value="UDP-galactose 4-epimerase, domain 1"/>
    <property type="match status" value="1"/>
</dbReference>
<keyword evidence="5" id="KW-1185">Reference proteome</keyword>
<dbReference type="InterPro" id="IPR051164">
    <property type="entry name" value="NmrA-like_oxidored"/>
</dbReference>
<evidence type="ECO:0000313" key="5">
    <source>
        <dbReference type="Proteomes" id="UP001358417"/>
    </source>
</evidence>
<comment type="similarity">
    <text evidence="1">Belongs to the NmrA-type oxidoreductase family.</text>
</comment>
<evidence type="ECO:0000256" key="2">
    <source>
        <dbReference type="ARBA" id="ARBA00022857"/>
    </source>
</evidence>
<dbReference type="EMBL" id="JAVRRD010000021">
    <property type="protein sequence ID" value="KAK5048618.1"/>
    <property type="molecule type" value="Genomic_DNA"/>
</dbReference>
<dbReference type="Gene3D" id="3.40.50.720">
    <property type="entry name" value="NAD(P)-binding Rossmann-like Domain"/>
    <property type="match status" value="1"/>
</dbReference>
<dbReference type="RefSeq" id="XP_064703977.1">
    <property type="nucleotide sequence ID" value="XM_064849274.1"/>
</dbReference>
<dbReference type="InterPro" id="IPR036291">
    <property type="entry name" value="NAD(P)-bd_dom_sf"/>
</dbReference>
<reference evidence="4 5" key="1">
    <citation type="submission" date="2023-08" db="EMBL/GenBank/DDBJ databases">
        <title>Black Yeasts Isolated from many extreme environments.</title>
        <authorList>
            <person name="Coleine C."/>
            <person name="Stajich J.E."/>
            <person name="Selbmann L."/>
        </authorList>
    </citation>
    <scope>NUCLEOTIDE SEQUENCE [LARGE SCALE GENOMIC DNA]</scope>
    <source>
        <strain evidence="4 5">CCFEE 5792</strain>
    </source>
</reference>
<accession>A0AAV9N346</accession>
<dbReference type="GeneID" id="89973884"/>
<dbReference type="AlphaFoldDB" id="A0AAV9N346"/>
<sequence length="321" mass="35328">MARIVTVFGATGAQGGSVAYELLRNKEWKVRAITRSVTGEKARVLELNGAELVYADFERPETLASAVSGAEVVFGVTDYWQYIENHGNVEAGNIETRQGICLVDVLALSPTLKHFIWSTLPRATPESPGAVEVPHFNAKNRVDMYIKEYHPKLAAKTTYLGVGWYAENMAWYPFFSPQKYGAWGHYVFIQPCSPMTKIPMAGSVRKNVGVLVKAILDRPEVSLPGKVVQVAIGLMTYPELLATWSKATGKNATYVQCTREVFESLYPATGLELALQYVFLNNVASSAEVDTNIVEASALGVSQHMLVGVEETLRELSSSWN</sequence>
<dbReference type="GO" id="GO:0005634">
    <property type="term" value="C:nucleus"/>
    <property type="evidence" value="ECO:0007669"/>
    <property type="project" value="TreeGrafter"/>
</dbReference>
<comment type="caution">
    <text evidence="4">The sequence shown here is derived from an EMBL/GenBank/DDBJ whole genome shotgun (WGS) entry which is preliminary data.</text>
</comment>
<feature type="domain" description="NmrA-like" evidence="3">
    <location>
        <begin position="4"/>
        <end position="292"/>
    </location>
</feature>
<dbReference type="SUPFAM" id="SSF51735">
    <property type="entry name" value="NAD(P)-binding Rossmann-fold domains"/>
    <property type="match status" value="1"/>
</dbReference>
<gene>
    <name evidence="4" type="ORF">LTR84_005709</name>
</gene>
<dbReference type="PANTHER" id="PTHR42748">
    <property type="entry name" value="NITROGEN METABOLITE REPRESSION PROTEIN NMRA FAMILY MEMBER"/>
    <property type="match status" value="1"/>
</dbReference>
<keyword evidence="2" id="KW-0521">NADP</keyword>
<evidence type="ECO:0000259" key="3">
    <source>
        <dbReference type="Pfam" id="PF05368"/>
    </source>
</evidence>
<dbReference type="InterPro" id="IPR008030">
    <property type="entry name" value="NmrA-like"/>
</dbReference>
<dbReference type="Pfam" id="PF05368">
    <property type="entry name" value="NmrA"/>
    <property type="match status" value="1"/>
</dbReference>
<name>A0AAV9N346_9EURO</name>
<organism evidence="4 5">
    <name type="scientific">Exophiala bonariae</name>
    <dbReference type="NCBI Taxonomy" id="1690606"/>
    <lineage>
        <taxon>Eukaryota</taxon>
        <taxon>Fungi</taxon>
        <taxon>Dikarya</taxon>
        <taxon>Ascomycota</taxon>
        <taxon>Pezizomycotina</taxon>
        <taxon>Eurotiomycetes</taxon>
        <taxon>Chaetothyriomycetidae</taxon>
        <taxon>Chaetothyriales</taxon>
        <taxon>Herpotrichiellaceae</taxon>
        <taxon>Exophiala</taxon>
    </lineage>
</organism>
<dbReference type="Proteomes" id="UP001358417">
    <property type="component" value="Unassembled WGS sequence"/>
</dbReference>